<gene>
    <name evidence="24" type="ORF">Q5P01_015901</name>
</gene>
<evidence type="ECO:0000256" key="17">
    <source>
        <dbReference type="ARBA" id="ARBA00036239"/>
    </source>
</evidence>
<dbReference type="PRINTS" id="PR00252">
    <property type="entry name" value="NRIONCHANNEL"/>
</dbReference>
<feature type="region of interest" description="Disordered" evidence="21">
    <location>
        <begin position="257"/>
        <end position="284"/>
    </location>
</feature>
<sequence length="1242" mass="140786">MIALPREKFWVPDIVINEFMDENTAPVVPYLYLFNDGKMHNALPVRVVSSCNLDIYNFPFDIQKCVLSFNSYLLSAAEVKIFLGKSAANITQHSKNVMTTMGEWELLDITAEKYQTHLDESDYNDMLMFSIKLKRRSTTYVVNLLLPSCFLITVDLFSFLLPPQTVDRSTFKMTLILGYTVFLLIMNDLLPITGNTIPLINVFFSLCLALMTASLLETILITYLLCSSDDFSPVPRWVQELVLKRLGRLVCLPQKNPDSDTELSGVMPKSKADDGPPEDRGPATDDKAVEELRSLGRDLQAIRLHVEEQLRGNRSSEEWTQVGVIIDRLLFGLYILILTCCPLKVKPSKLLFIFICVLMHAPCGSVQLNCTQPDLPSLLAALTPVFNLNSIRPVKNFSTPTSVNISFTLFGILGVDEKAQILTTFIWQTITWENEFIRWDPVQCGSEMITVPRTLLWVPDMVINEFMKKNVAPPVPYNYVFYNGTILDEQPVKVVSSCRLDIYTFPFDTQNCTLSFCSYLFRKSAIMIESSTTAQQIFKDSQQVMETVGEWNLIGIELEKFDLPAGDGETYQELRYFVSLKRNPTMYVVNLLIPSCLLITVDLFSFLLPPKTSDRSSFKMTLILGYTVFLLIMNNLLPITGNTIPLINVFLSLCLALMVASLLETILITNLLCGSAQCSPLPSWIRVLVLDVLGRLLLPPPKPRDPDDTILQNPNAQELEVNTLVRVDSEAPKQKGQLNENQALEELRSLHTDLRAIRLQVEQQLGKDQNSDEWVQVGLVIDRLLFGLYILFISVSFITIIVIKLTCKEGYSGPAYESIQAVFDLQSFRPAVNLSNPTIANISFTLYAVLGVNEKTQILTTFLWLRLYWKHEFLVWDPDQCDGVTKISLPVRQLWSPDIIVYEFVDDDVSQACPYVYVNHTGHIRWDRMLRLVSACNLEIFSFPFDVQNCTFTFGSYMHTIKDVRVGPALTFEEMSVNSKRYLEASGEWELVDILGDTSILQFGVVVKRRPVLYVVNLLIPSSFLMLIDILSFYLPPHSVDRASFKMTLILGYTVFLLIMNDLLPSTANGTPIIGIYFSVCLALMVISLLETVIITNVLHHSSMKYREVPKWVRVLVLKHIANIICYHWPEGVKPTSRPQTDKPESSNADSDLCVSVQSSQASAQQPANNGVAAVLPELQQICLYLGDLRAHLTSLQKENELQEQWCHVGYVLDYLLFRTYLLIISCYALVIITMWCIWISQ</sequence>
<reference evidence="24" key="1">
    <citation type="submission" date="2023-07" db="EMBL/GenBank/DDBJ databases">
        <title>Chromosome-level Genome Assembly of Striped Snakehead (Channa striata).</title>
        <authorList>
            <person name="Liu H."/>
        </authorList>
    </citation>
    <scope>NUCLEOTIDE SEQUENCE</scope>
    <source>
        <strain evidence="24">Gz</strain>
        <tissue evidence="24">Muscle</tissue>
    </source>
</reference>
<evidence type="ECO:0000256" key="15">
    <source>
        <dbReference type="ARBA" id="ARBA00034104"/>
    </source>
</evidence>
<dbReference type="FunFam" id="1.20.58.390:FF:000120">
    <property type="entry name" value="5-hydroxytryptamine receptor 3A"/>
    <property type="match status" value="1"/>
</dbReference>
<keyword evidence="1 20" id="KW-0813">Transport</keyword>
<evidence type="ECO:0000256" key="20">
    <source>
        <dbReference type="RuleBase" id="RU000687"/>
    </source>
</evidence>
<keyword evidence="25" id="KW-1185">Reference proteome</keyword>
<dbReference type="InterPro" id="IPR006202">
    <property type="entry name" value="Neur_chan_lig-bd"/>
</dbReference>
<feature type="compositionally biased region" description="Basic and acidic residues" evidence="21">
    <location>
        <begin position="270"/>
        <end position="284"/>
    </location>
</feature>
<evidence type="ECO:0000256" key="2">
    <source>
        <dbReference type="ARBA" id="ARBA00022475"/>
    </source>
</evidence>
<dbReference type="GO" id="GO:0005230">
    <property type="term" value="F:extracellular ligand-gated monoatomic ion channel activity"/>
    <property type="evidence" value="ECO:0007669"/>
    <property type="project" value="InterPro"/>
</dbReference>
<feature type="transmembrane region" description="Helical" evidence="20">
    <location>
        <begin position="587"/>
        <end position="608"/>
    </location>
</feature>
<accession>A0AA88MFM8</accession>
<evidence type="ECO:0000256" key="7">
    <source>
        <dbReference type="ARBA" id="ARBA00023065"/>
    </source>
</evidence>
<evidence type="ECO:0000256" key="1">
    <source>
        <dbReference type="ARBA" id="ARBA00022448"/>
    </source>
</evidence>
<evidence type="ECO:0000256" key="3">
    <source>
        <dbReference type="ARBA" id="ARBA00022692"/>
    </source>
</evidence>
<evidence type="ECO:0000256" key="14">
    <source>
        <dbReference type="ARBA" id="ARBA00023303"/>
    </source>
</evidence>
<feature type="domain" description="Neurotransmitter-gated ion-channel ligand-binding" evidence="22">
    <location>
        <begin position="2"/>
        <end position="136"/>
    </location>
</feature>
<dbReference type="Proteomes" id="UP001187415">
    <property type="component" value="Unassembled WGS sequence"/>
</dbReference>
<dbReference type="InterPro" id="IPR036734">
    <property type="entry name" value="Neur_chan_lig-bd_sf"/>
</dbReference>
<keyword evidence="11" id="KW-0325">Glycoprotein</keyword>
<evidence type="ECO:0000259" key="22">
    <source>
        <dbReference type="Pfam" id="PF02931"/>
    </source>
</evidence>
<comment type="catalytic activity">
    <reaction evidence="17">
        <text>Na(+)(in) = Na(+)(out)</text>
        <dbReference type="Rhea" id="RHEA:34963"/>
        <dbReference type="ChEBI" id="CHEBI:29101"/>
    </reaction>
</comment>
<evidence type="ECO:0000256" key="13">
    <source>
        <dbReference type="ARBA" id="ARBA00023286"/>
    </source>
</evidence>
<evidence type="ECO:0000313" key="24">
    <source>
        <dbReference type="EMBL" id="KAK2835417.1"/>
    </source>
</evidence>
<feature type="domain" description="Neurotransmitter-gated ion-channel transmembrane" evidence="23">
    <location>
        <begin position="1018"/>
        <end position="1232"/>
    </location>
</feature>
<evidence type="ECO:0000313" key="25">
    <source>
        <dbReference type="Proteomes" id="UP001187415"/>
    </source>
</evidence>
<dbReference type="Gene3D" id="2.70.170.10">
    <property type="entry name" value="Neurotransmitter-gated ion-channel ligand-binding domain"/>
    <property type="match status" value="3"/>
</dbReference>
<comment type="similarity">
    <text evidence="20">Belongs to the ligand-gated ion channel (TC 1.A.9) family.</text>
</comment>
<evidence type="ECO:0000256" key="5">
    <source>
        <dbReference type="ARBA" id="ARBA00022989"/>
    </source>
</evidence>
<feature type="transmembrane region" description="Helical" evidence="20">
    <location>
        <begin position="1047"/>
        <end position="1064"/>
    </location>
</feature>
<keyword evidence="6" id="KW-0770">Synapse</keyword>
<keyword evidence="5 20" id="KW-1133">Transmembrane helix</keyword>
<feature type="transmembrane region" description="Helical" evidence="20">
    <location>
        <begin position="1221"/>
        <end position="1240"/>
    </location>
</feature>
<dbReference type="InterPro" id="IPR049944">
    <property type="entry name" value="LGIC_TM_5-HT3"/>
</dbReference>
<protein>
    <recommendedName>
        <fullName evidence="26">5-hydroxytryptamine receptor 3A</fullName>
    </recommendedName>
</protein>
<feature type="domain" description="Neurotransmitter-gated ion-channel ligand-binding" evidence="22">
    <location>
        <begin position="827"/>
        <end position="995"/>
    </location>
</feature>
<dbReference type="SUPFAM" id="SSF90112">
    <property type="entry name" value="Neurotransmitter-gated ion-channel transmembrane pore"/>
    <property type="match status" value="3"/>
</dbReference>
<evidence type="ECO:0000256" key="9">
    <source>
        <dbReference type="ARBA" id="ARBA00023157"/>
    </source>
</evidence>
<evidence type="ECO:0000256" key="12">
    <source>
        <dbReference type="ARBA" id="ARBA00023257"/>
    </source>
</evidence>
<dbReference type="InterPro" id="IPR006029">
    <property type="entry name" value="Neurotrans-gated_channel_TM"/>
</dbReference>
<feature type="transmembrane region" description="Helical" evidence="20">
    <location>
        <begin position="140"/>
        <end position="161"/>
    </location>
</feature>
<feature type="transmembrane region" description="Helical" evidence="20">
    <location>
        <begin position="649"/>
        <end position="673"/>
    </location>
</feature>
<evidence type="ECO:0008006" key="26">
    <source>
        <dbReference type="Google" id="ProtNLM"/>
    </source>
</evidence>
<keyword evidence="8 20" id="KW-0472">Membrane</keyword>
<organism evidence="24 25">
    <name type="scientific">Channa striata</name>
    <name type="common">Snakehead murrel</name>
    <name type="synonym">Ophicephalus striatus</name>
    <dbReference type="NCBI Taxonomy" id="64152"/>
    <lineage>
        <taxon>Eukaryota</taxon>
        <taxon>Metazoa</taxon>
        <taxon>Chordata</taxon>
        <taxon>Craniata</taxon>
        <taxon>Vertebrata</taxon>
        <taxon>Euteleostomi</taxon>
        <taxon>Actinopterygii</taxon>
        <taxon>Neopterygii</taxon>
        <taxon>Teleostei</taxon>
        <taxon>Neoteleostei</taxon>
        <taxon>Acanthomorphata</taxon>
        <taxon>Anabantaria</taxon>
        <taxon>Anabantiformes</taxon>
        <taxon>Channoidei</taxon>
        <taxon>Channidae</taxon>
        <taxon>Channa</taxon>
    </lineage>
</organism>
<keyword evidence="14 20" id="KW-0407">Ion channel</keyword>
<keyword evidence="12" id="KW-0628">Postsynaptic cell membrane</keyword>
<dbReference type="Gene3D" id="1.20.58.390">
    <property type="entry name" value="Neurotransmitter-gated ion-channel transmembrane domain"/>
    <property type="match status" value="3"/>
</dbReference>
<keyword evidence="3 20" id="KW-0812">Transmembrane</keyword>
<comment type="catalytic activity">
    <reaction evidence="16">
        <text>K(+)(in) = K(+)(out)</text>
        <dbReference type="Rhea" id="RHEA:29463"/>
        <dbReference type="ChEBI" id="CHEBI:29103"/>
    </reaction>
</comment>
<feature type="domain" description="Neurotransmitter-gated ion-channel ligand-binding" evidence="22">
    <location>
        <begin position="389"/>
        <end position="584"/>
    </location>
</feature>
<dbReference type="InterPro" id="IPR018000">
    <property type="entry name" value="Neurotransmitter_ion_chnl_CS"/>
</dbReference>
<dbReference type="GO" id="GO:0045211">
    <property type="term" value="C:postsynaptic membrane"/>
    <property type="evidence" value="ECO:0007669"/>
    <property type="project" value="UniProtKB-SubCell"/>
</dbReference>
<comment type="caution">
    <text evidence="20">Lacks conserved residue(s) required for the propagation of feature annotation.</text>
</comment>
<feature type="transmembrane region" description="Helical" evidence="20">
    <location>
        <begin position="1076"/>
        <end position="1100"/>
    </location>
</feature>
<dbReference type="InterPro" id="IPR038050">
    <property type="entry name" value="Neuro_actylchol_rec"/>
</dbReference>
<dbReference type="GO" id="GO:0004888">
    <property type="term" value="F:transmembrane signaling receptor activity"/>
    <property type="evidence" value="ECO:0007669"/>
    <property type="project" value="InterPro"/>
</dbReference>
<evidence type="ECO:0000256" key="18">
    <source>
        <dbReference type="ARBA" id="ARBA00036634"/>
    </source>
</evidence>
<evidence type="ECO:0000256" key="10">
    <source>
        <dbReference type="ARBA" id="ARBA00023170"/>
    </source>
</evidence>
<keyword evidence="10" id="KW-0675">Receptor</keyword>
<evidence type="ECO:0000256" key="6">
    <source>
        <dbReference type="ARBA" id="ARBA00023018"/>
    </source>
</evidence>
<name>A0AA88MFM8_CHASR</name>
<evidence type="ECO:0000256" key="21">
    <source>
        <dbReference type="SAM" id="MobiDB-lite"/>
    </source>
</evidence>
<evidence type="ECO:0000256" key="19">
    <source>
        <dbReference type="ARBA" id="ARBA00037540"/>
    </source>
</evidence>
<evidence type="ECO:0000256" key="11">
    <source>
        <dbReference type="ARBA" id="ARBA00023180"/>
    </source>
</evidence>
<evidence type="ECO:0000256" key="8">
    <source>
        <dbReference type="ARBA" id="ARBA00023136"/>
    </source>
</evidence>
<keyword evidence="13" id="KW-1071">Ligand-gated ion channel</keyword>
<comment type="caution">
    <text evidence="24">The sequence shown here is derived from an EMBL/GenBank/DDBJ whole genome shotgun (WGS) entry which is preliminary data.</text>
</comment>
<feature type="transmembrane region" description="Helical" evidence="20">
    <location>
        <begin position="784"/>
        <end position="803"/>
    </location>
</feature>
<feature type="domain" description="Neurotransmitter-gated ion-channel transmembrane" evidence="23">
    <location>
        <begin position="145"/>
        <end position="340"/>
    </location>
</feature>
<dbReference type="Pfam" id="PF02931">
    <property type="entry name" value="Neur_chan_LBD"/>
    <property type="match status" value="3"/>
</dbReference>
<keyword evidence="4" id="KW-0732">Signal</keyword>
<dbReference type="SUPFAM" id="SSF63712">
    <property type="entry name" value="Nicotinic receptor ligand binding domain-like"/>
    <property type="match status" value="3"/>
</dbReference>
<dbReference type="InterPro" id="IPR036719">
    <property type="entry name" value="Neuro-gated_channel_TM_sf"/>
</dbReference>
<evidence type="ECO:0000256" key="4">
    <source>
        <dbReference type="ARBA" id="ARBA00022729"/>
    </source>
</evidence>
<feature type="transmembrane region" description="Helical" evidence="20">
    <location>
        <begin position="620"/>
        <end position="637"/>
    </location>
</feature>
<dbReference type="AlphaFoldDB" id="A0AA88MFM8"/>
<dbReference type="PROSITE" id="PS00236">
    <property type="entry name" value="NEUROTR_ION_CHANNEL"/>
    <property type="match status" value="3"/>
</dbReference>
<comment type="catalytic activity">
    <reaction evidence="18">
        <text>Ca(2+)(in) = Ca(2+)(out)</text>
        <dbReference type="Rhea" id="RHEA:29671"/>
        <dbReference type="ChEBI" id="CHEBI:29108"/>
    </reaction>
</comment>
<evidence type="ECO:0000259" key="23">
    <source>
        <dbReference type="Pfam" id="PF02932"/>
    </source>
</evidence>
<keyword evidence="9" id="KW-1015">Disulfide bond</keyword>
<dbReference type="EMBL" id="JAUPFM010000012">
    <property type="protein sequence ID" value="KAK2835417.1"/>
    <property type="molecule type" value="Genomic_DNA"/>
</dbReference>
<dbReference type="FunFam" id="2.70.170.10:FF:000017">
    <property type="entry name" value="5-hydroxytryptamine receptor 3A"/>
    <property type="match status" value="2"/>
</dbReference>
<proteinExistence type="inferred from homology"/>
<feature type="transmembrane region" description="Helical" evidence="20">
    <location>
        <begin position="173"/>
        <end position="190"/>
    </location>
</feature>
<dbReference type="InterPro" id="IPR006201">
    <property type="entry name" value="Neur_channel"/>
</dbReference>
<comment type="function">
    <text evidence="19">Forms serotonin (5-hydroxytryptamine/5-HT3)-activated cation-selective channel complexes, which when activated cause fast, depolarizing responses in neurons.</text>
</comment>
<dbReference type="CDD" id="cd19063">
    <property type="entry name" value="LGIC_TM_5-HT3"/>
    <property type="match status" value="3"/>
</dbReference>
<keyword evidence="7 20" id="KW-0406">Ion transport</keyword>
<dbReference type="PANTHER" id="PTHR18945">
    <property type="entry name" value="NEUROTRANSMITTER GATED ION CHANNEL"/>
    <property type="match status" value="1"/>
</dbReference>
<feature type="domain" description="Neurotransmitter-gated ion-channel transmembrane" evidence="23">
    <location>
        <begin position="591"/>
        <end position="795"/>
    </location>
</feature>
<feature type="transmembrane region" description="Helical" evidence="20">
    <location>
        <begin position="202"/>
        <end position="225"/>
    </location>
</feature>
<dbReference type="Pfam" id="PF02932">
    <property type="entry name" value="Neur_chan_memb"/>
    <property type="match status" value="3"/>
</dbReference>
<evidence type="ECO:0000256" key="16">
    <source>
        <dbReference type="ARBA" id="ARBA00034430"/>
    </source>
</evidence>
<feature type="transmembrane region" description="Helical" evidence="20">
    <location>
        <begin position="1012"/>
        <end position="1035"/>
    </location>
</feature>
<keyword evidence="2" id="KW-1003">Cell membrane</keyword>
<comment type="subcellular location">
    <subcellularLocation>
        <location evidence="15">Postsynaptic cell membrane</location>
        <topology evidence="15">Multi-pass membrane protein</topology>
    </subcellularLocation>
</comment>